<feature type="compositionally biased region" description="Low complexity" evidence="1">
    <location>
        <begin position="103"/>
        <end position="112"/>
    </location>
</feature>
<evidence type="ECO:0000256" key="1">
    <source>
        <dbReference type="SAM" id="MobiDB-lite"/>
    </source>
</evidence>
<dbReference type="AlphaFoldDB" id="A0A427YFR7"/>
<accession>A0A427YFR7</accession>
<organism evidence="2 3">
    <name type="scientific">Saitozyma podzolica</name>
    <dbReference type="NCBI Taxonomy" id="1890683"/>
    <lineage>
        <taxon>Eukaryota</taxon>
        <taxon>Fungi</taxon>
        <taxon>Dikarya</taxon>
        <taxon>Basidiomycota</taxon>
        <taxon>Agaricomycotina</taxon>
        <taxon>Tremellomycetes</taxon>
        <taxon>Tremellales</taxon>
        <taxon>Trimorphomycetaceae</taxon>
        <taxon>Saitozyma</taxon>
    </lineage>
</organism>
<protein>
    <submittedName>
        <fullName evidence="2">Uncharacterized protein</fullName>
    </submittedName>
</protein>
<gene>
    <name evidence="2" type="ORF">EHS25_001922</name>
</gene>
<name>A0A427YFR7_9TREE</name>
<sequence>MKPPLHGPHRSCRKKLCDFRYAEWLDEARTKRKRILWIPGKGPATATASPDTSEAATTAPAPWLFRIRAIDIPPKVKNEEEVVRRRRTLHGWSERRALNAGRPPRIRLLNRNPGRDDSDSQRPIQSPLRSRMEPGTTVTAPQAETGHTAETSHMVETKSGDKKRLIVSGEMGIQDDEQRPICRAQSGSSREKQAGYRSARVQTNTC</sequence>
<keyword evidence="3" id="KW-1185">Reference proteome</keyword>
<feature type="region of interest" description="Disordered" evidence="1">
    <location>
        <begin position="103"/>
        <end position="206"/>
    </location>
</feature>
<evidence type="ECO:0000313" key="2">
    <source>
        <dbReference type="EMBL" id="RSH89936.1"/>
    </source>
</evidence>
<feature type="compositionally biased region" description="Basic and acidic residues" evidence="1">
    <location>
        <begin position="153"/>
        <end position="164"/>
    </location>
</feature>
<proteinExistence type="predicted"/>
<comment type="caution">
    <text evidence="2">The sequence shown here is derived from an EMBL/GenBank/DDBJ whole genome shotgun (WGS) entry which is preliminary data.</text>
</comment>
<reference evidence="2 3" key="1">
    <citation type="submission" date="2018-11" db="EMBL/GenBank/DDBJ databases">
        <title>Genome sequence of Saitozyma podzolica DSM 27192.</title>
        <authorList>
            <person name="Aliyu H."/>
            <person name="Gorte O."/>
            <person name="Ochsenreither K."/>
        </authorList>
    </citation>
    <scope>NUCLEOTIDE SEQUENCE [LARGE SCALE GENOMIC DNA]</scope>
    <source>
        <strain evidence="2 3">DSM 27192</strain>
    </source>
</reference>
<dbReference type="Proteomes" id="UP000279259">
    <property type="component" value="Unassembled WGS sequence"/>
</dbReference>
<evidence type="ECO:0000313" key="3">
    <source>
        <dbReference type="Proteomes" id="UP000279259"/>
    </source>
</evidence>
<dbReference type="EMBL" id="RSCD01000012">
    <property type="protein sequence ID" value="RSH89936.1"/>
    <property type="molecule type" value="Genomic_DNA"/>
</dbReference>